<keyword evidence="2" id="KW-1185">Reference proteome</keyword>
<sequence>MLGFHDSYMIQQMLNNVDFHPFTICLYNITIIIASIPDNNYCMKGLQLVLCIKQSVIWQKIKGGLFSISIFQDGEMVKQFKDITAASSLIHGVYDDINHETNMHELWEWRVMLEAIGCKNITPFERDVSDMEFWNRAKEPKEMMNLKIIKTLQMFFGTIHYVKVLMPILMVQMEKCRNFTYEELQQVSPKTVNTAREHHHKNGPGCKVLDEPIIVRK</sequence>
<organism evidence="1 2">
    <name type="scientific">Rhizophagus irregularis</name>
    <dbReference type="NCBI Taxonomy" id="588596"/>
    <lineage>
        <taxon>Eukaryota</taxon>
        <taxon>Fungi</taxon>
        <taxon>Fungi incertae sedis</taxon>
        <taxon>Mucoromycota</taxon>
        <taxon>Glomeromycotina</taxon>
        <taxon>Glomeromycetes</taxon>
        <taxon>Glomerales</taxon>
        <taxon>Glomeraceae</taxon>
        <taxon>Rhizophagus</taxon>
    </lineage>
</organism>
<evidence type="ECO:0000313" key="2">
    <source>
        <dbReference type="Proteomes" id="UP000234323"/>
    </source>
</evidence>
<dbReference type="AlphaFoldDB" id="A0A2I1H8W5"/>
<accession>A0A2I1H8W5</accession>
<dbReference type="EMBL" id="LLXI01001821">
    <property type="protein sequence ID" value="PKY55304.1"/>
    <property type="molecule type" value="Genomic_DNA"/>
</dbReference>
<comment type="caution">
    <text evidence="1">The sequence shown here is derived from an EMBL/GenBank/DDBJ whole genome shotgun (WGS) entry which is preliminary data.</text>
</comment>
<gene>
    <name evidence="1" type="ORF">RhiirA4_474651</name>
</gene>
<dbReference type="Proteomes" id="UP000234323">
    <property type="component" value="Unassembled WGS sequence"/>
</dbReference>
<evidence type="ECO:0000313" key="1">
    <source>
        <dbReference type="EMBL" id="PKY55304.1"/>
    </source>
</evidence>
<name>A0A2I1H8W5_9GLOM</name>
<protein>
    <submittedName>
        <fullName evidence="1">Uncharacterized protein</fullName>
    </submittedName>
</protein>
<reference evidence="1 2" key="1">
    <citation type="submission" date="2015-10" db="EMBL/GenBank/DDBJ databases">
        <title>Genome analyses suggest a sexual origin of heterokaryosis in a supposedly ancient asexual fungus.</title>
        <authorList>
            <person name="Ropars J."/>
            <person name="Sedzielewska K."/>
            <person name="Noel J."/>
            <person name="Charron P."/>
            <person name="Farinelli L."/>
            <person name="Marton T."/>
            <person name="Kruger M."/>
            <person name="Pelin A."/>
            <person name="Brachmann A."/>
            <person name="Corradi N."/>
        </authorList>
    </citation>
    <scope>NUCLEOTIDE SEQUENCE [LARGE SCALE GENOMIC DNA]</scope>
    <source>
        <strain evidence="1 2">A4</strain>
    </source>
</reference>
<proteinExistence type="predicted"/>